<dbReference type="AlphaFoldDB" id="A0AAU0MZ07"/>
<dbReference type="SUPFAM" id="SSF51126">
    <property type="entry name" value="Pectin lyase-like"/>
    <property type="match status" value="1"/>
</dbReference>
<proteinExistence type="predicted"/>
<accession>A0AAU0MZ07</accession>
<evidence type="ECO:0000313" key="2">
    <source>
        <dbReference type="EMBL" id="WOX05248.1"/>
    </source>
</evidence>
<dbReference type="Proteomes" id="UP001302477">
    <property type="component" value="Chromosome"/>
</dbReference>
<dbReference type="KEGG" id="mpaf:R5R33_16105"/>
<reference evidence="2 3" key="1">
    <citation type="submission" date="2023-10" db="EMBL/GenBank/DDBJ databases">
        <title>Description of Microbulbifer bruguierae sp. nov., isolated from the sediments of mangrove plant Bruguiera sexangula and comparative genomic analyses of the genus Microbulbifer.</title>
        <authorList>
            <person name="Long M."/>
        </authorList>
    </citation>
    <scope>NUCLEOTIDE SEQUENCE [LARGE SCALE GENOMIC DNA]</scope>
    <source>
        <strain evidence="2 3">SPO729</strain>
    </source>
</reference>
<keyword evidence="1" id="KW-0732">Signal</keyword>
<feature type="signal peptide" evidence="1">
    <location>
        <begin position="1"/>
        <end position="26"/>
    </location>
</feature>
<dbReference type="InterPro" id="IPR011050">
    <property type="entry name" value="Pectin_lyase_fold/virulence"/>
</dbReference>
<evidence type="ECO:0000256" key="1">
    <source>
        <dbReference type="SAM" id="SignalP"/>
    </source>
</evidence>
<organism evidence="2 3">
    <name type="scientific">Microbulbifer pacificus</name>
    <dbReference type="NCBI Taxonomy" id="407164"/>
    <lineage>
        <taxon>Bacteria</taxon>
        <taxon>Pseudomonadati</taxon>
        <taxon>Pseudomonadota</taxon>
        <taxon>Gammaproteobacteria</taxon>
        <taxon>Cellvibrionales</taxon>
        <taxon>Microbulbiferaceae</taxon>
        <taxon>Microbulbifer</taxon>
    </lineage>
</organism>
<sequence length="353" mass="38627">MRIIISVALTIGTCLAAMFVNTPASAEGPSQSRSVVVELAENSSRIADEASEQTGQVVSAARKSINSEPKGGPYIHVAPKDAGVTIGAGVIAPYPSEAYTGPLTIKSPVTIENVLIDGCLRIESDDVTLRNVVITCNSYYPVKATHHANALIEYSLVICTKPTKVFRLISYQNFAVQHSETRGCEDLFFLSGNNDGLDVSYNYMHSLTLIPTSHADGFQFGLVPTSGSGIIRGNYFWANAKGKKTDTIYAEGKSQVQLLIEDNFFRIWGLRTIRCGGEGSSCIIRNNIYEQAFEDMNVLPYGKLLFSYLYGKGAHEASCNRLEDGSLIKEFEGRIDRFHGVSHSVDNCPQWPY</sequence>
<gene>
    <name evidence="2" type="ORF">R5R33_16105</name>
</gene>
<feature type="chain" id="PRO_5043882891" description="Right handed beta helix region" evidence="1">
    <location>
        <begin position="27"/>
        <end position="353"/>
    </location>
</feature>
<evidence type="ECO:0008006" key="4">
    <source>
        <dbReference type="Google" id="ProtNLM"/>
    </source>
</evidence>
<keyword evidence="3" id="KW-1185">Reference proteome</keyword>
<protein>
    <recommendedName>
        <fullName evidence="4">Right handed beta helix region</fullName>
    </recommendedName>
</protein>
<name>A0AAU0MZ07_9GAMM</name>
<dbReference type="RefSeq" id="WP_318953722.1">
    <property type="nucleotide sequence ID" value="NZ_CP137555.1"/>
</dbReference>
<evidence type="ECO:0000313" key="3">
    <source>
        <dbReference type="Proteomes" id="UP001302477"/>
    </source>
</evidence>
<dbReference type="EMBL" id="CP137555">
    <property type="protein sequence ID" value="WOX05248.1"/>
    <property type="molecule type" value="Genomic_DNA"/>
</dbReference>